<accession>A0A813W367</accession>
<evidence type="ECO:0000313" key="2">
    <source>
        <dbReference type="EMBL" id="CAF0849106.1"/>
    </source>
</evidence>
<comment type="caution">
    <text evidence="2">The sequence shown here is derived from an EMBL/GenBank/DDBJ whole genome shotgun (WGS) entry which is preliminary data.</text>
</comment>
<proteinExistence type="predicted"/>
<keyword evidence="3" id="KW-1185">Reference proteome</keyword>
<dbReference type="Proteomes" id="UP000663879">
    <property type="component" value="Unassembled WGS sequence"/>
</dbReference>
<evidence type="ECO:0000313" key="3">
    <source>
        <dbReference type="Proteomes" id="UP000663879"/>
    </source>
</evidence>
<sequence length="86" mass="9292">MAKEKNLGNIFESEKVVNESDAVIVDEIEASDEEEEFTVAGKSISGSSTLNQNVGLSDSVCDAEDISTDDEDKEIVSNLPNNQLKI</sequence>
<name>A0A813W367_9BILA</name>
<dbReference type="AlphaFoldDB" id="A0A813W367"/>
<gene>
    <name evidence="2" type="ORF">OXX778_LOCUS8854</name>
</gene>
<reference evidence="2" key="1">
    <citation type="submission" date="2021-02" db="EMBL/GenBank/DDBJ databases">
        <authorList>
            <person name="Nowell W R."/>
        </authorList>
    </citation>
    <scope>NUCLEOTIDE SEQUENCE</scope>
    <source>
        <strain evidence="2">Ploen Becks lab</strain>
    </source>
</reference>
<evidence type="ECO:0000256" key="1">
    <source>
        <dbReference type="SAM" id="MobiDB-lite"/>
    </source>
</evidence>
<feature type="region of interest" description="Disordered" evidence="1">
    <location>
        <begin position="67"/>
        <end position="86"/>
    </location>
</feature>
<dbReference type="EMBL" id="CAJNOC010001256">
    <property type="protein sequence ID" value="CAF0849106.1"/>
    <property type="molecule type" value="Genomic_DNA"/>
</dbReference>
<protein>
    <submittedName>
        <fullName evidence="2">Uncharacterized protein</fullName>
    </submittedName>
</protein>
<organism evidence="2 3">
    <name type="scientific">Brachionus calyciflorus</name>
    <dbReference type="NCBI Taxonomy" id="104777"/>
    <lineage>
        <taxon>Eukaryota</taxon>
        <taxon>Metazoa</taxon>
        <taxon>Spiralia</taxon>
        <taxon>Gnathifera</taxon>
        <taxon>Rotifera</taxon>
        <taxon>Eurotatoria</taxon>
        <taxon>Monogononta</taxon>
        <taxon>Pseudotrocha</taxon>
        <taxon>Ploima</taxon>
        <taxon>Brachionidae</taxon>
        <taxon>Brachionus</taxon>
    </lineage>
</organism>